<dbReference type="Gene3D" id="3.30.2350.10">
    <property type="entry name" value="Pseudouridine synthase"/>
    <property type="match status" value="1"/>
</dbReference>
<dbReference type="InterPro" id="IPR020103">
    <property type="entry name" value="PsdUridine_synth_cat_dom_sf"/>
</dbReference>
<dbReference type="AlphaFoldDB" id="A0A7X6I6C1"/>
<dbReference type="GO" id="GO:0001522">
    <property type="term" value="P:pseudouridine synthesis"/>
    <property type="evidence" value="ECO:0007669"/>
    <property type="project" value="InterPro"/>
</dbReference>
<organism evidence="12 13">
    <name type="scientific">Ramlibacter lithotrophicus</name>
    <dbReference type="NCBI Taxonomy" id="2606681"/>
    <lineage>
        <taxon>Bacteria</taxon>
        <taxon>Pseudomonadati</taxon>
        <taxon>Pseudomonadota</taxon>
        <taxon>Betaproteobacteria</taxon>
        <taxon>Burkholderiales</taxon>
        <taxon>Comamonadaceae</taxon>
        <taxon>Ramlibacter</taxon>
    </lineage>
</organism>
<evidence type="ECO:0000256" key="2">
    <source>
        <dbReference type="ARBA" id="ARBA00036535"/>
    </source>
</evidence>
<evidence type="ECO:0000256" key="9">
    <source>
        <dbReference type="ARBA" id="ARBA00043147"/>
    </source>
</evidence>
<evidence type="ECO:0000256" key="4">
    <source>
        <dbReference type="ARBA" id="ARBA00039989"/>
    </source>
</evidence>
<evidence type="ECO:0000259" key="11">
    <source>
        <dbReference type="SMART" id="SM00363"/>
    </source>
</evidence>
<protein>
    <recommendedName>
        <fullName evidence="4">Dual-specificity RNA pseudouridine synthase RluF</fullName>
        <ecNumber evidence="3">5.4.99.21</ecNumber>
    </recommendedName>
    <alternativeName>
        <fullName evidence="6">23S rRNA pseudouridine(2604) synthase</fullName>
    </alternativeName>
    <alternativeName>
        <fullName evidence="8">Ribosomal large subunit pseudouridine synthase F</fullName>
    </alternativeName>
    <alternativeName>
        <fullName evidence="7">rRNA pseudouridylate synthase F</fullName>
    </alternativeName>
    <alternativeName>
        <fullName evidence="9">rRNA-uridine isomerase F</fullName>
    </alternativeName>
    <alternativeName>
        <fullName evidence="5">tRNA(Tyr) pseudouridine(35) synthase</fullName>
    </alternativeName>
</protein>
<comment type="caution">
    <text evidence="12">The sequence shown here is derived from an EMBL/GenBank/DDBJ whole genome shotgun (WGS) entry which is preliminary data.</text>
</comment>
<name>A0A7X6I6C1_9BURK</name>
<comment type="catalytic activity">
    <reaction evidence="2">
        <text>uridine(2604) in 23S rRNA = pseudouridine(2604) in 23S rRNA</text>
        <dbReference type="Rhea" id="RHEA:38875"/>
        <dbReference type="Rhea" id="RHEA-COMP:10093"/>
        <dbReference type="Rhea" id="RHEA-COMP:10094"/>
        <dbReference type="ChEBI" id="CHEBI:65314"/>
        <dbReference type="ChEBI" id="CHEBI:65315"/>
        <dbReference type="EC" id="5.4.99.21"/>
    </reaction>
</comment>
<evidence type="ECO:0000313" key="12">
    <source>
        <dbReference type="EMBL" id="NKE66266.1"/>
    </source>
</evidence>
<dbReference type="Pfam" id="PF01479">
    <property type="entry name" value="S4"/>
    <property type="match status" value="1"/>
</dbReference>
<dbReference type="Gene3D" id="3.10.290.10">
    <property type="entry name" value="RNA-binding S4 domain"/>
    <property type="match status" value="1"/>
</dbReference>
<evidence type="ECO:0000256" key="6">
    <source>
        <dbReference type="ARBA" id="ARBA00041697"/>
    </source>
</evidence>
<dbReference type="EC" id="5.4.99.21" evidence="3"/>
<dbReference type="EMBL" id="VTOX01000003">
    <property type="protein sequence ID" value="NKE66266.1"/>
    <property type="molecule type" value="Genomic_DNA"/>
</dbReference>
<dbReference type="GO" id="GO:0003723">
    <property type="term" value="F:RNA binding"/>
    <property type="evidence" value="ECO:0007669"/>
    <property type="project" value="UniProtKB-KW"/>
</dbReference>
<dbReference type="Proteomes" id="UP000521868">
    <property type="component" value="Unassembled WGS sequence"/>
</dbReference>
<dbReference type="InterPro" id="IPR002942">
    <property type="entry name" value="S4_RNA-bd"/>
</dbReference>
<feature type="domain" description="RNA-binding S4" evidence="11">
    <location>
        <begin position="5"/>
        <end position="64"/>
    </location>
</feature>
<dbReference type="PANTHER" id="PTHR47683:SF2">
    <property type="entry name" value="RNA-BINDING S4 DOMAIN-CONTAINING PROTEIN"/>
    <property type="match status" value="1"/>
</dbReference>
<dbReference type="SUPFAM" id="SSF55120">
    <property type="entry name" value="Pseudouridine synthase"/>
    <property type="match status" value="1"/>
</dbReference>
<evidence type="ECO:0000256" key="3">
    <source>
        <dbReference type="ARBA" id="ARBA00038922"/>
    </source>
</evidence>
<accession>A0A7X6I6C1</accession>
<evidence type="ECO:0000256" key="8">
    <source>
        <dbReference type="ARBA" id="ARBA00042890"/>
    </source>
</evidence>
<dbReference type="CDD" id="cd00165">
    <property type="entry name" value="S4"/>
    <property type="match status" value="1"/>
</dbReference>
<comment type="catalytic activity">
    <reaction evidence="1">
        <text>uridine(35) in tRNA(Tyr) = pseudouridine(35) in tRNA(Tyr)</text>
        <dbReference type="Rhea" id="RHEA:60556"/>
        <dbReference type="Rhea" id="RHEA-COMP:15607"/>
        <dbReference type="Rhea" id="RHEA-COMP:15608"/>
        <dbReference type="ChEBI" id="CHEBI:65314"/>
        <dbReference type="ChEBI" id="CHEBI:65315"/>
    </reaction>
</comment>
<keyword evidence="10" id="KW-0694">RNA-binding</keyword>
<evidence type="ECO:0000256" key="5">
    <source>
        <dbReference type="ARBA" id="ARBA00041420"/>
    </source>
</evidence>
<dbReference type="RefSeq" id="WP_168107382.1">
    <property type="nucleotide sequence ID" value="NZ_VTOX01000003.1"/>
</dbReference>
<evidence type="ECO:0000313" key="13">
    <source>
        <dbReference type="Proteomes" id="UP000521868"/>
    </source>
</evidence>
<dbReference type="PROSITE" id="PS50889">
    <property type="entry name" value="S4"/>
    <property type="match status" value="1"/>
</dbReference>
<reference evidence="12 13" key="1">
    <citation type="journal article" date="2020" name="Nature">
        <title>Bacterial chemolithoautotrophy via manganese oxidation.</title>
        <authorList>
            <person name="Yu H."/>
            <person name="Leadbetter J.R."/>
        </authorList>
    </citation>
    <scope>NUCLEOTIDE SEQUENCE [LARGE SCALE GENOMIC DNA]</scope>
    <source>
        <strain evidence="12 13">RBP-1</strain>
    </source>
</reference>
<dbReference type="SMART" id="SM00363">
    <property type="entry name" value="S4"/>
    <property type="match status" value="1"/>
</dbReference>
<dbReference type="InterPro" id="IPR050343">
    <property type="entry name" value="RsuA_PseudoU_synthase"/>
</dbReference>
<dbReference type="PANTHER" id="PTHR47683">
    <property type="entry name" value="PSEUDOURIDINE SYNTHASE FAMILY PROTEIN-RELATED"/>
    <property type="match status" value="1"/>
</dbReference>
<evidence type="ECO:0000256" key="7">
    <source>
        <dbReference type="ARBA" id="ARBA00042843"/>
    </source>
</evidence>
<evidence type="ECO:0000256" key="10">
    <source>
        <dbReference type="PROSITE-ProRule" id="PRU00182"/>
    </source>
</evidence>
<keyword evidence="13" id="KW-1185">Reference proteome</keyword>
<evidence type="ECO:0000256" key="1">
    <source>
        <dbReference type="ARBA" id="ARBA00036390"/>
    </source>
</evidence>
<proteinExistence type="predicted"/>
<sequence length="236" mass="25924">MTEPLRLAKRVAALAGCSRREAELYIEGGWVRVDGVVVEEPQHRVTEDQLIELDPAATAVAVEPVTLLLHKPAGAGDQEALRLLTPAAHAGSAPDVRIVRRHFAHLAPLLPLPALASGLAVFSQQRGVIRRLTEDASTLEQEVLAEVAGDAPADAVPRLCHGLAWQGRALPPIKVSWQSERRLRFALKGIPPELVPWMGEQVGLRVVSFKRIRIGRVPMAGLAEGQWRFLRRDERF</sequence>
<dbReference type="SUPFAM" id="SSF55174">
    <property type="entry name" value="Alpha-L RNA-binding motif"/>
    <property type="match status" value="1"/>
</dbReference>
<dbReference type="GO" id="GO:0006396">
    <property type="term" value="P:RNA processing"/>
    <property type="evidence" value="ECO:0007669"/>
    <property type="project" value="UniProtKB-ARBA"/>
</dbReference>
<gene>
    <name evidence="12" type="ORF">RAMLITH_10575</name>
</gene>
<dbReference type="GO" id="GO:0160138">
    <property type="term" value="F:23S rRNA pseudouridine(2604) synthase activity"/>
    <property type="evidence" value="ECO:0007669"/>
    <property type="project" value="UniProtKB-EC"/>
</dbReference>
<dbReference type="InterPro" id="IPR036986">
    <property type="entry name" value="S4_RNA-bd_sf"/>
</dbReference>